<sequence>MYKLMFDRKSKTRPIWKCRVSDEVERLNLEKIENIKPETYPENDKELLKKAYPKIDFEKLDLMNKMDFEDINNMNESNIPITKKLLLNNFNNDTNLKVDLIRGKLHHLSPYRHLTHFMDSRSFETYDTKNTVTPAKPSYMKSPIISNTKNYPPEDIIRYSKALQYNLEILNPPLEGDEHPNELNESILNYNDKKKHVPERIPSSGYMTKNCLNVMKIKPNIRRHLPDSSSKTLDAPGLNVEFCSHMLDWSVKNMIAVVLSNDIYFWYAETNVVDKFIIEQHVGSLKIMAVKWSEDGEILAVGMNKALQFWSTDPQNLIGQIKPYEEITVMDWNRSLLAVGTKKGHIDIIDTRLVICLRGKNVHCTYSHIRTVVQEILSNQCSQSLKLNGKCHYQDILYPYTKVIRKPHKSIVRHYIHHTNSICTIEWSPDRNYFASGSLDKTAAVWSFSASDYKNILKGSKDLSNENNQHFKNMDICNEYSCYCDDNKAQPKLEFYNFLKKMGSSWKPIHVYTQTTNFVSSVSWSPHFYCLLNVTDNDGNIFIFDTNMSKLMKHKKTDSPIYNLIWNPFQNEFITVNGSNHNLTLWNFNNFDVLGRMTGHTDAPLCSALSPLGELVVTASNDETLMFWKIFCSKQKIKEKHSPLKLSYALR</sequence>
<dbReference type="GO" id="GO:0005680">
    <property type="term" value="C:anaphase-promoting complex"/>
    <property type="evidence" value="ECO:0007669"/>
    <property type="project" value="TreeGrafter"/>
</dbReference>
<evidence type="ECO:0000313" key="5">
    <source>
        <dbReference type="Proteomes" id="UP000078046"/>
    </source>
</evidence>
<keyword evidence="2" id="KW-0677">Repeat</keyword>
<feature type="repeat" description="WD" evidence="3">
    <location>
        <begin position="415"/>
        <end position="456"/>
    </location>
</feature>
<keyword evidence="1 3" id="KW-0853">WD repeat</keyword>
<dbReference type="OrthoDB" id="10263272at2759"/>
<evidence type="ECO:0000256" key="2">
    <source>
        <dbReference type="ARBA" id="ARBA00022737"/>
    </source>
</evidence>
<dbReference type="InterPro" id="IPR036322">
    <property type="entry name" value="WD40_repeat_dom_sf"/>
</dbReference>
<organism evidence="4 5">
    <name type="scientific">Intoshia linei</name>
    <dbReference type="NCBI Taxonomy" id="1819745"/>
    <lineage>
        <taxon>Eukaryota</taxon>
        <taxon>Metazoa</taxon>
        <taxon>Spiralia</taxon>
        <taxon>Lophotrochozoa</taxon>
        <taxon>Mesozoa</taxon>
        <taxon>Orthonectida</taxon>
        <taxon>Rhopaluridae</taxon>
        <taxon>Intoshia</taxon>
    </lineage>
</organism>
<dbReference type="Proteomes" id="UP000078046">
    <property type="component" value="Unassembled WGS sequence"/>
</dbReference>
<evidence type="ECO:0000256" key="3">
    <source>
        <dbReference type="PROSITE-ProRule" id="PRU00221"/>
    </source>
</evidence>
<gene>
    <name evidence="4" type="ORF">A3Q56_07848</name>
</gene>
<dbReference type="InterPro" id="IPR001680">
    <property type="entry name" value="WD40_rpt"/>
</dbReference>
<dbReference type="InterPro" id="IPR033010">
    <property type="entry name" value="Cdc20/Fizzy"/>
</dbReference>
<dbReference type="GO" id="GO:1905786">
    <property type="term" value="P:positive regulation of anaphase-promoting complex-dependent catabolic process"/>
    <property type="evidence" value="ECO:0007669"/>
    <property type="project" value="TreeGrafter"/>
</dbReference>
<accession>A0A177AR21</accession>
<protein>
    <recommendedName>
        <fullName evidence="6">Anaphase-promoting complex subunit 4 WD40 domain-containing protein</fullName>
    </recommendedName>
</protein>
<dbReference type="EMBL" id="LWCA01001847">
    <property type="protein sequence ID" value="OAF64425.1"/>
    <property type="molecule type" value="Genomic_DNA"/>
</dbReference>
<evidence type="ECO:0000313" key="4">
    <source>
        <dbReference type="EMBL" id="OAF64425.1"/>
    </source>
</evidence>
<name>A0A177AR21_9BILA</name>
<dbReference type="InterPro" id="IPR015943">
    <property type="entry name" value="WD40/YVTN_repeat-like_dom_sf"/>
</dbReference>
<proteinExistence type="predicted"/>
<dbReference type="AlphaFoldDB" id="A0A177AR21"/>
<dbReference type="PROSITE" id="PS50082">
    <property type="entry name" value="WD_REPEATS_2"/>
    <property type="match status" value="2"/>
</dbReference>
<dbReference type="Gene3D" id="2.130.10.10">
    <property type="entry name" value="YVTN repeat-like/Quinoprotein amine dehydrogenase"/>
    <property type="match status" value="3"/>
</dbReference>
<reference evidence="4 5" key="1">
    <citation type="submission" date="2016-04" db="EMBL/GenBank/DDBJ databases">
        <title>The genome of Intoshia linei affirms orthonectids as highly simplified spiralians.</title>
        <authorList>
            <person name="Mikhailov K.V."/>
            <person name="Slusarev G.S."/>
            <person name="Nikitin M.A."/>
            <person name="Logacheva M.D."/>
            <person name="Penin A."/>
            <person name="Aleoshin V."/>
            <person name="Panchin Y.V."/>
        </authorList>
    </citation>
    <scope>NUCLEOTIDE SEQUENCE [LARGE SCALE GENOMIC DNA]</scope>
    <source>
        <strain evidence="4">Intl2013</strain>
        <tissue evidence="4">Whole animal</tissue>
    </source>
</reference>
<feature type="repeat" description="WD" evidence="3">
    <location>
        <begin position="597"/>
        <end position="630"/>
    </location>
</feature>
<dbReference type="Pfam" id="PF00400">
    <property type="entry name" value="WD40"/>
    <property type="match status" value="3"/>
</dbReference>
<dbReference type="GO" id="GO:0031145">
    <property type="term" value="P:anaphase-promoting complex-dependent catabolic process"/>
    <property type="evidence" value="ECO:0007669"/>
    <property type="project" value="TreeGrafter"/>
</dbReference>
<evidence type="ECO:0008006" key="6">
    <source>
        <dbReference type="Google" id="ProtNLM"/>
    </source>
</evidence>
<comment type="caution">
    <text evidence="4">The sequence shown here is derived from an EMBL/GenBank/DDBJ whole genome shotgun (WGS) entry which is preliminary data.</text>
</comment>
<keyword evidence="5" id="KW-1185">Reference proteome</keyword>
<dbReference type="SMART" id="SM00320">
    <property type="entry name" value="WD40"/>
    <property type="match status" value="6"/>
</dbReference>
<dbReference type="GO" id="GO:1990757">
    <property type="term" value="F:ubiquitin ligase activator activity"/>
    <property type="evidence" value="ECO:0007669"/>
    <property type="project" value="TreeGrafter"/>
</dbReference>
<dbReference type="GO" id="GO:0010997">
    <property type="term" value="F:anaphase-promoting complex binding"/>
    <property type="evidence" value="ECO:0007669"/>
    <property type="project" value="InterPro"/>
</dbReference>
<dbReference type="SUPFAM" id="SSF50978">
    <property type="entry name" value="WD40 repeat-like"/>
    <property type="match status" value="1"/>
</dbReference>
<dbReference type="PANTHER" id="PTHR19918">
    <property type="entry name" value="CELL DIVISION CYCLE 20 CDC20 FIZZY -RELATED"/>
    <property type="match status" value="1"/>
</dbReference>
<evidence type="ECO:0000256" key="1">
    <source>
        <dbReference type="ARBA" id="ARBA00022574"/>
    </source>
</evidence>
<dbReference type="PROSITE" id="PS50294">
    <property type="entry name" value="WD_REPEATS_REGION"/>
    <property type="match status" value="2"/>
</dbReference>